<evidence type="ECO:0000313" key="1">
    <source>
        <dbReference type="EMBL" id="KAJ3527884.1"/>
    </source>
</evidence>
<dbReference type="Proteomes" id="UP001148662">
    <property type="component" value="Unassembled WGS sequence"/>
</dbReference>
<name>A0ACC1RXR6_9APHY</name>
<gene>
    <name evidence="1" type="ORF">NM688_g8066</name>
</gene>
<keyword evidence="2" id="KW-1185">Reference proteome</keyword>
<organism evidence="1 2">
    <name type="scientific">Phlebia brevispora</name>
    <dbReference type="NCBI Taxonomy" id="194682"/>
    <lineage>
        <taxon>Eukaryota</taxon>
        <taxon>Fungi</taxon>
        <taxon>Dikarya</taxon>
        <taxon>Basidiomycota</taxon>
        <taxon>Agaricomycotina</taxon>
        <taxon>Agaricomycetes</taxon>
        <taxon>Polyporales</taxon>
        <taxon>Meruliaceae</taxon>
        <taxon>Phlebia</taxon>
    </lineage>
</organism>
<proteinExistence type="predicted"/>
<reference evidence="1" key="1">
    <citation type="submission" date="2022-07" db="EMBL/GenBank/DDBJ databases">
        <title>Genome Sequence of Phlebia brevispora.</title>
        <authorList>
            <person name="Buettner E."/>
        </authorList>
    </citation>
    <scope>NUCLEOTIDE SEQUENCE</scope>
    <source>
        <strain evidence="1">MPL23</strain>
    </source>
</reference>
<evidence type="ECO:0000313" key="2">
    <source>
        <dbReference type="Proteomes" id="UP001148662"/>
    </source>
</evidence>
<sequence>MFHRDRPENEYTPLYKRFDLGTMVWSPLASGILTGKYNDGIPADSRFAQHYDTFKKTVDGLTSEEGVKKLDKVRALSKLAESELGCSITHLALAWVAKHRTTSTVILGASKPEQVLDNLNALHVIPKLTADILGRIEEILDNKPVPASAYAGEDDTDRMRPERNGDFEGLRSMMCCEDDTKTSGDQLKKRREWTRWTRCFFALYSELAEMSHNLSNLQVCSPTSSILHFIVHISVHPISAAPPRRSVPSSRTENESVPHVRNRLSQARGDHAPHQRRETSVEKRNHNPNQNRGSLCSYRSLGPTQEYTFPWSLLKSLSDFMVVVEATDEHVLTVRSMSDTRPSITSTDTTDLDDRKDVEQSPKSSELSDPYAFRNGILTEDELAILRKRKRGKAIERYHRRQNDLISALLKPMEEHTEDARAAEEAARLPIKIAIWASLVANFCLCVIQLYAAISSLSLSLLATGIDSVFDIGSNVLLLWVHRTADKLDMNKWPVGGARLETIGNIVYGFLMSAVNLVVIVESMRTIITHNSAKDTNALHVPSLIAVAAALGNHLDFPPGVGQLTRVLGVKLVLFFYCMGFRKSSSQVEVLWEDHRNDLFINGFGLLMSAGGSKLKWYLDPMGAIIIATGVILAWGRTIYRQFELLAGKSAPHDFLQLLIYKTMTFSNDIDQVDTVRAYHSGPSYYVEIDIVMDANTPLWKAHDTSQQLQDKIEVLPNVGRAFVHVDHETTHTPEHRKNL</sequence>
<comment type="caution">
    <text evidence="1">The sequence shown here is derived from an EMBL/GenBank/DDBJ whole genome shotgun (WGS) entry which is preliminary data.</text>
</comment>
<dbReference type="EMBL" id="JANHOG010002057">
    <property type="protein sequence ID" value="KAJ3527884.1"/>
    <property type="molecule type" value="Genomic_DNA"/>
</dbReference>
<protein>
    <submittedName>
        <fullName evidence="1">Uncharacterized protein</fullName>
    </submittedName>
</protein>
<accession>A0ACC1RXR6</accession>